<accession>A0ABS6F2T8</accession>
<dbReference type="CDD" id="cd00165">
    <property type="entry name" value="S4"/>
    <property type="match status" value="1"/>
</dbReference>
<dbReference type="InterPro" id="IPR006145">
    <property type="entry name" value="PsdUridine_synth_RsuA/RluA"/>
</dbReference>
<evidence type="ECO:0000256" key="2">
    <source>
        <dbReference type="ARBA" id="ARBA00010876"/>
    </source>
</evidence>
<organism evidence="6 7">
    <name type="scientific">Clostridium simiarum</name>
    <dbReference type="NCBI Taxonomy" id="2841506"/>
    <lineage>
        <taxon>Bacteria</taxon>
        <taxon>Bacillati</taxon>
        <taxon>Bacillota</taxon>
        <taxon>Clostridia</taxon>
        <taxon>Eubacteriales</taxon>
        <taxon>Clostridiaceae</taxon>
        <taxon>Clostridium</taxon>
    </lineage>
</organism>
<gene>
    <name evidence="6" type="ORF">KQI89_13270</name>
</gene>
<keyword evidence="3" id="KW-0694">RNA-binding</keyword>
<dbReference type="EMBL" id="JAHLQL010000005">
    <property type="protein sequence ID" value="MBU5592720.1"/>
    <property type="molecule type" value="Genomic_DNA"/>
</dbReference>
<reference evidence="6 7" key="1">
    <citation type="submission" date="2021-06" db="EMBL/GenBank/DDBJ databases">
        <authorList>
            <person name="Sun Q."/>
            <person name="Li D."/>
        </authorList>
    </citation>
    <scope>NUCLEOTIDE SEQUENCE [LARGE SCALE GENOMIC DNA]</scope>
    <source>
        <strain evidence="6 7">MSJ-4</strain>
    </source>
</reference>
<proteinExistence type="inferred from homology"/>
<evidence type="ECO:0000256" key="4">
    <source>
        <dbReference type="RuleBase" id="RU362028"/>
    </source>
</evidence>
<dbReference type="InterPro" id="IPR050188">
    <property type="entry name" value="RluA_PseudoU_synthase"/>
</dbReference>
<protein>
    <recommendedName>
        <fullName evidence="4">Pseudouridine synthase</fullName>
        <ecNumber evidence="4">5.4.99.-</ecNumber>
    </recommendedName>
</protein>
<name>A0ABS6F2T8_9CLOT</name>
<dbReference type="EC" id="5.4.99.-" evidence="4"/>
<evidence type="ECO:0000256" key="3">
    <source>
        <dbReference type="PROSITE-ProRule" id="PRU00182"/>
    </source>
</evidence>
<comment type="similarity">
    <text evidence="2 4">Belongs to the pseudouridine synthase RluA family.</text>
</comment>
<evidence type="ECO:0000313" key="7">
    <source>
        <dbReference type="Proteomes" id="UP000736583"/>
    </source>
</evidence>
<sequence length="297" mass="34355">MKDLEFTVETEMSGLKIRDYLKHHKGLSTRLLRGAALDGRIKVNGTKVKLNHVIKQGEIIKVDVFKEESQNIEAQDIPLSIVYEDDDILVVNKPPFMVVHPTKSHRENTLSNGILYHFKENQSASVVRLVSRLDMNTSGLIIVAKNQYAHSKLSQDMQKPEFKKYYRALVHGTVKEDKCTIDLPIYRQGEDTIKRIIDERGQRSITHYKVIERYNEATLLELLLETGRTHQIRVHLEYIGHPIYGDELYSKHDDSHIIKRQALHAYGLEFPHPRTGDIIKLTSEMPKDMINLIDNIR</sequence>
<comment type="caution">
    <text evidence="6">The sequence shown here is derived from an EMBL/GenBank/DDBJ whole genome shotgun (WGS) entry which is preliminary data.</text>
</comment>
<dbReference type="NCBIfam" id="TIGR00005">
    <property type="entry name" value="rluA_subfam"/>
    <property type="match status" value="1"/>
</dbReference>
<evidence type="ECO:0000256" key="1">
    <source>
        <dbReference type="ARBA" id="ARBA00000073"/>
    </source>
</evidence>
<keyword evidence="7" id="KW-1185">Reference proteome</keyword>
<dbReference type="Proteomes" id="UP000736583">
    <property type="component" value="Unassembled WGS sequence"/>
</dbReference>
<dbReference type="PANTHER" id="PTHR21600:SF44">
    <property type="entry name" value="RIBOSOMAL LARGE SUBUNIT PSEUDOURIDINE SYNTHASE D"/>
    <property type="match status" value="1"/>
</dbReference>
<dbReference type="Pfam" id="PF00849">
    <property type="entry name" value="PseudoU_synth_2"/>
    <property type="match status" value="1"/>
</dbReference>
<dbReference type="PANTHER" id="PTHR21600">
    <property type="entry name" value="MITOCHONDRIAL RNA PSEUDOURIDINE SYNTHASE"/>
    <property type="match status" value="1"/>
</dbReference>
<feature type="domain" description="Pseudouridine synthase RsuA/RluA-like" evidence="5">
    <location>
        <begin position="87"/>
        <end position="237"/>
    </location>
</feature>
<evidence type="ECO:0000313" key="6">
    <source>
        <dbReference type="EMBL" id="MBU5592720.1"/>
    </source>
</evidence>
<dbReference type="CDD" id="cd02869">
    <property type="entry name" value="PseudoU_synth_RluA_like"/>
    <property type="match status" value="1"/>
</dbReference>
<dbReference type="InterPro" id="IPR006225">
    <property type="entry name" value="PsdUridine_synth_RluC/D"/>
</dbReference>
<evidence type="ECO:0000259" key="5">
    <source>
        <dbReference type="Pfam" id="PF00849"/>
    </source>
</evidence>
<dbReference type="RefSeq" id="WP_216457473.1">
    <property type="nucleotide sequence ID" value="NZ_JAHLQL010000005.1"/>
</dbReference>
<comment type="function">
    <text evidence="4">Responsible for synthesis of pseudouridine from uracil.</text>
</comment>
<dbReference type="PROSITE" id="PS50889">
    <property type="entry name" value="S4"/>
    <property type="match status" value="1"/>
</dbReference>
<keyword evidence="4" id="KW-0413">Isomerase</keyword>
<comment type="catalytic activity">
    <reaction evidence="1 4">
        <text>a uridine in RNA = a pseudouridine in RNA</text>
        <dbReference type="Rhea" id="RHEA:48348"/>
        <dbReference type="Rhea" id="RHEA-COMP:12068"/>
        <dbReference type="Rhea" id="RHEA-COMP:12069"/>
        <dbReference type="ChEBI" id="CHEBI:65314"/>
        <dbReference type="ChEBI" id="CHEBI:65315"/>
    </reaction>
</comment>